<dbReference type="EMBL" id="JAQMWT010000526">
    <property type="protein sequence ID" value="KAJ8600156.1"/>
    <property type="molecule type" value="Genomic_DNA"/>
</dbReference>
<evidence type="ECO:0000256" key="1">
    <source>
        <dbReference type="SAM" id="MobiDB-lite"/>
    </source>
</evidence>
<protein>
    <submittedName>
        <fullName evidence="3">Uncharacterized protein</fullName>
    </submittedName>
</protein>
<evidence type="ECO:0000313" key="4">
    <source>
        <dbReference type="Proteomes" id="UP001230188"/>
    </source>
</evidence>
<evidence type="ECO:0000313" key="3">
    <source>
        <dbReference type="EMBL" id="KAJ8600156.1"/>
    </source>
</evidence>
<sequence length="163" mass="17685">MLNPEVLQQLEVDTVASFVGGAFGVIGTLVAYEYRRYYARTRVACPYCEGRGSLICAHCMGEGCPRCTEGRVKCVNCEATGLAIPPQLERKDAKTVDDELETKLDQIGIAALADDLLRYEALPGDVEKLNVLLARRADSVARRARSRARQAPTDAPVAGVKGE</sequence>
<comment type="caution">
    <text evidence="3">The sequence shown here is derived from an EMBL/GenBank/DDBJ whole genome shotgun (WGS) entry which is preliminary data.</text>
</comment>
<gene>
    <name evidence="3" type="ORF">CTAYLR_001913</name>
</gene>
<feature type="region of interest" description="Disordered" evidence="1">
    <location>
        <begin position="143"/>
        <end position="163"/>
    </location>
</feature>
<keyword evidence="2" id="KW-0472">Membrane</keyword>
<accession>A0AAD7U8H0</accession>
<proteinExistence type="predicted"/>
<keyword evidence="2" id="KW-0812">Transmembrane</keyword>
<keyword evidence="2" id="KW-1133">Transmembrane helix</keyword>
<dbReference type="AlphaFoldDB" id="A0AAD7U8H0"/>
<dbReference type="Proteomes" id="UP001230188">
    <property type="component" value="Unassembled WGS sequence"/>
</dbReference>
<keyword evidence="4" id="KW-1185">Reference proteome</keyword>
<organism evidence="3 4">
    <name type="scientific">Chrysophaeum taylorii</name>
    <dbReference type="NCBI Taxonomy" id="2483200"/>
    <lineage>
        <taxon>Eukaryota</taxon>
        <taxon>Sar</taxon>
        <taxon>Stramenopiles</taxon>
        <taxon>Ochrophyta</taxon>
        <taxon>Pelagophyceae</taxon>
        <taxon>Pelagomonadales</taxon>
        <taxon>Pelagomonadaceae</taxon>
        <taxon>Chrysophaeum</taxon>
    </lineage>
</organism>
<evidence type="ECO:0000256" key="2">
    <source>
        <dbReference type="SAM" id="Phobius"/>
    </source>
</evidence>
<name>A0AAD7U8H0_9STRA</name>
<feature type="transmembrane region" description="Helical" evidence="2">
    <location>
        <begin position="15"/>
        <end position="32"/>
    </location>
</feature>
<reference evidence="3" key="1">
    <citation type="submission" date="2023-01" db="EMBL/GenBank/DDBJ databases">
        <title>Metagenome sequencing of chrysophaentin producing Chrysophaeum taylorii.</title>
        <authorList>
            <person name="Davison J."/>
            <person name="Bewley C."/>
        </authorList>
    </citation>
    <scope>NUCLEOTIDE SEQUENCE</scope>
    <source>
        <strain evidence="3">NIES-1699</strain>
    </source>
</reference>